<accession>A0A1V6V6P9</accession>
<keyword evidence="3" id="KW-1185">Reference proteome</keyword>
<dbReference type="SUPFAM" id="SSF50475">
    <property type="entry name" value="FMN-binding split barrel"/>
    <property type="match status" value="1"/>
</dbReference>
<comment type="caution">
    <text evidence="2">The sequence shown here is derived from an EMBL/GenBank/DDBJ whole genome shotgun (WGS) entry which is preliminary data.</text>
</comment>
<dbReference type="InterPro" id="IPR052917">
    <property type="entry name" value="Stress-Dev_Protein"/>
</dbReference>
<name>A0A1V6V6P9_9EURO</name>
<protein>
    <recommendedName>
        <fullName evidence="1">General stress protein FMN-binding split barrel domain-containing protein</fullName>
    </recommendedName>
</protein>
<gene>
    <name evidence="2" type="ORF">PENCOP_c001G00165</name>
</gene>
<sequence length="241" mass="26336">MYSYITSSSSPSLETVCFNISFYFEHQAKMSTTDASINTNTGNHSVDPYKTQNFEDPPLAQKIEDLVEFITHVKFGMLTTKQSEGDYLASRCMALAAQENGGIDLIFHTNLFSGKTMDLTVHPKETNMSFLDPISGAWASISGTASVIGDPAIVEKYYSPALKAWIGDMGDGVHDGGPKDPRIGVIKLEAKLATHVVAHKGLLGRAYETVKGAVQGNVPHVNGIRELSMQELAEWRRTHQA</sequence>
<organism evidence="2 3">
    <name type="scientific">Penicillium coprophilum</name>
    <dbReference type="NCBI Taxonomy" id="36646"/>
    <lineage>
        <taxon>Eukaryota</taxon>
        <taxon>Fungi</taxon>
        <taxon>Dikarya</taxon>
        <taxon>Ascomycota</taxon>
        <taxon>Pezizomycotina</taxon>
        <taxon>Eurotiomycetes</taxon>
        <taxon>Eurotiomycetidae</taxon>
        <taxon>Eurotiales</taxon>
        <taxon>Aspergillaceae</taxon>
        <taxon>Penicillium</taxon>
    </lineage>
</organism>
<dbReference type="EMBL" id="MDDG01000001">
    <property type="protein sequence ID" value="OQE46357.1"/>
    <property type="molecule type" value="Genomic_DNA"/>
</dbReference>
<dbReference type="AlphaFoldDB" id="A0A1V6V6P9"/>
<feature type="domain" description="General stress protein FMN-binding split barrel" evidence="1">
    <location>
        <begin position="62"/>
        <end position="218"/>
    </location>
</feature>
<evidence type="ECO:0000313" key="3">
    <source>
        <dbReference type="Proteomes" id="UP000191500"/>
    </source>
</evidence>
<dbReference type="STRING" id="36646.A0A1V6V6P9"/>
<reference evidence="3" key="1">
    <citation type="journal article" date="2017" name="Nat. Microbiol.">
        <title>Global analysis of biosynthetic gene clusters reveals vast potential of secondary metabolite production in Penicillium species.</title>
        <authorList>
            <person name="Nielsen J.C."/>
            <person name="Grijseels S."/>
            <person name="Prigent S."/>
            <person name="Ji B."/>
            <person name="Dainat J."/>
            <person name="Nielsen K.F."/>
            <person name="Frisvad J.C."/>
            <person name="Workman M."/>
            <person name="Nielsen J."/>
        </authorList>
    </citation>
    <scope>NUCLEOTIDE SEQUENCE [LARGE SCALE GENOMIC DNA]</scope>
    <source>
        <strain evidence="3">IBT 31321</strain>
    </source>
</reference>
<evidence type="ECO:0000259" key="1">
    <source>
        <dbReference type="Pfam" id="PF16242"/>
    </source>
</evidence>
<dbReference type="InterPro" id="IPR038725">
    <property type="entry name" value="YdaG_split_barrel_FMN-bd"/>
</dbReference>
<dbReference type="InterPro" id="IPR012349">
    <property type="entry name" value="Split_barrel_FMN-bd"/>
</dbReference>
<dbReference type="PANTHER" id="PTHR34818:SF1">
    <property type="entry name" value="PROTEIN BLI-3"/>
    <property type="match status" value="1"/>
</dbReference>
<dbReference type="Gene3D" id="2.30.110.10">
    <property type="entry name" value="Electron Transport, Fmn-binding Protein, Chain A"/>
    <property type="match status" value="1"/>
</dbReference>
<dbReference type="Pfam" id="PF16242">
    <property type="entry name" value="Pyrid_ox_like"/>
    <property type="match status" value="1"/>
</dbReference>
<proteinExistence type="predicted"/>
<dbReference type="Proteomes" id="UP000191500">
    <property type="component" value="Unassembled WGS sequence"/>
</dbReference>
<dbReference type="PANTHER" id="PTHR34818">
    <property type="entry name" value="PROTEIN BLI-3"/>
    <property type="match status" value="1"/>
</dbReference>
<evidence type="ECO:0000313" key="2">
    <source>
        <dbReference type="EMBL" id="OQE46357.1"/>
    </source>
</evidence>